<dbReference type="Pfam" id="PF07727">
    <property type="entry name" value="RVT_2"/>
    <property type="match status" value="1"/>
</dbReference>
<accession>A0A9P3UJK9</accession>
<dbReference type="InterPro" id="IPR013103">
    <property type="entry name" value="RVT_2"/>
</dbReference>
<sequence length="903" mass="102356">MNLVDDFTNKPWSIPLRKKSDALDELKAWERAREVETGLKVGIYRTGHDGELSGRQMEAWLRSQGTDQQFGAPYTSAHIGRVERMHRTLMGKARAMRLACGCPPNMWDEFYLTASHLHEKTPTKSLNGLTPYELWYGRKPDYSYMREIGCKAFVLIQNRHNPKIYERSIECVLVGYNPKAKEYRCYERKSGKVYSSYHVRFLETPDGHPHPAVTVEPSDLPPPHPDSQTETPEQAIFYDDEDDFYPVNEVEAGVANLPAEPPVEPPPPPLPPAANGPELRRSSRIPQPTLKASPDNPPQTHLDRVMQEVRASAEWTKATRAERRAERTAARIEVADPDADADQAPNVIDARNDLDLDRALAAIIEAGDLDPTALDLEDEPKTWREAKASADAKRWEEGYREELKSLKEMGVYELVPRSAVPRGHKVRKGRPVFKIKRDENGKAVRFKVRLVFKGYEQIYGKDYTKTTSPTARMESWRILLHIAATRGWDATQIDVKTAFLYGLLPEDEVQYMEQPEGFEEEGKEDWVWRLVRGLYGMKQSGRIWNKTLNENMIAWGFTRLACESCIYYRRTDSGTVIAAVHVDDFLSIASSKAENDRFKDQMRQVWTISDLGIPKYVVGIGIEWDRQNSTVRLSQTALIDKIISQFGQKDATPLSLPMDPGQKLRRGDRSELSEADKEQLARTPYRSLVGALLYLAISTRPDIAYAVQQLTQYVDSYTLTHWHAAIRLVRYLKGTRDLKLHLGGQAPITPVGFTDSDWANCLDTRRSVGGYAWNLGSGVISWAARKQKTVAASSCEAEYMAAFESAQECIWLRALLKGIGLDPTTTPTPICCDNTATISLSEDPLLHSRVKHVDIKYHFLRERVQSGEITVKYINTKDNVADLFTKALPSPLFLRLRPLLGLH</sequence>
<dbReference type="InterPro" id="IPR001584">
    <property type="entry name" value="Integrase_cat-core"/>
</dbReference>
<reference evidence="4" key="1">
    <citation type="submission" date="2022-07" db="EMBL/GenBank/DDBJ databases">
        <title>The genome of Lyophyllum shimeji provides insight into the initial evolution of ectomycorrhizal fungal genome.</title>
        <authorList>
            <person name="Kobayashi Y."/>
            <person name="Shibata T."/>
            <person name="Hirakawa H."/>
            <person name="Shigenobu S."/>
            <person name="Nishiyama T."/>
            <person name="Yamada A."/>
            <person name="Hasebe M."/>
            <person name="Kawaguchi M."/>
        </authorList>
    </citation>
    <scope>NUCLEOTIDE SEQUENCE</scope>
    <source>
        <strain evidence="4">AT787</strain>
    </source>
</reference>
<dbReference type="InterPro" id="IPR043502">
    <property type="entry name" value="DNA/RNA_pol_sf"/>
</dbReference>
<dbReference type="PROSITE" id="PS50994">
    <property type="entry name" value="INTEGRASE"/>
    <property type="match status" value="1"/>
</dbReference>
<evidence type="ECO:0000313" key="5">
    <source>
        <dbReference type="Proteomes" id="UP001063166"/>
    </source>
</evidence>
<dbReference type="SUPFAM" id="SSF53098">
    <property type="entry name" value="Ribonuclease H-like"/>
    <property type="match status" value="1"/>
</dbReference>
<dbReference type="PANTHER" id="PTHR11439:SF463">
    <property type="entry name" value="REVERSE TRANSCRIPTASE TY1_COPIA-TYPE DOMAIN-CONTAINING PROTEIN"/>
    <property type="match status" value="1"/>
</dbReference>
<proteinExistence type="predicted"/>
<dbReference type="PANTHER" id="PTHR11439">
    <property type="entry name" value="GAG-POL-RELATED RETROTRANSPOSON"/>
    <property type="match status" value="1"/>
</dbReference>
<dbReference type="GO" id="GO:0015074">
    <property type="term" value="P:DNA integration"/>
    <property type="evidence" value="ECO:0007669"/>
    <property type="project" value="InterPro"/>
</dbReference>
<dbReference type="Pfam" id="PF25597">
    <property type="entry name" value="SH3_retrovirus"/>
    <property type="match status" value="1"/>
</dbReference>
<feature type="region of interest" description="Disordered" evidence="2">
    <location>
        <begin position="257"/>
        <end position="301"/>
    </location>
</feature>
<keyword evidence="5" id="KW-1185">Reference proteome</keyword>
<feature type="region of interest" description="Disordered" evidence="2">
    <location>
        <begin position="651"/>
        <end position="677"/>
    </location>
</feature>
<feature type="compositionally biased region" description="Basic and acidic residues" evidence="2">
    <location>
        <begin position="665"/>
        <end position="677"/>
    </location>
</feature>
<feature type="domain" description="Integrase catalytic" evidence="3">
    <location>
        <begin position="1"/>
        <end position="139"/>
    </location>
</feature>
<evidence type="ECO:0000259" key="3">
    <source>
        <dbReference type="PROSITE" id="PS50994"/>
    </source>
</evidence>
<dbReference type="SUPFAM" id="SSF56672">
    <property type="entry name" value="DNA/RNA polymerases"/>
    <property type="match status" value="1"/>
</dbReference>
<dbReference type="InterPro" id="IPR036397">
    <property type="entry name" value="RNaseH_sf"/>
</dbReference>
<evidence type="ECO:0000313" key="4">
    <source>
        <dbReference type="EMBL" id="GLB33460.1"/>
    </source>
</evidence>
<gene>
    <name evidence="4" type="ORF">LshimejAT787_0103440</name>
</gene>
<protein>
    <recommendedName>
        <fullName evidence="3">Integrase catalytic domain-containing protein</fullName>
    </recommendedName>
</protein>
<evidence type="ECO:0000256" key="1">
    <source>
        <dbReference type="ARBA" id="ARBA00022884"/>
    </source>
</evidence>
<dbReference type="GO" id="GO:0005634">
    <property type="term" value="C:nucleus"/>
    <property type="evidence" value="ECO:0007669"/>
    <property type="project" value="UniProtKB-ARBA"/>
</dbReference>
<dbReference type="CDD" id="cd09272">
    <property type="entry name" value="RNase_HI_RT_Ty1"/>
    <property type="match status" value="1"/>
</dbReference>
<dbReference type="Proteomes" id="UP001063166">
    <property type="component" value="Unassembled WGS sequence"/>
</dbReference>
<feature type="compositionally biased region" description="Pro residues" evidence="2">
    <location>
        <begin position="259"/>
        <end position="274"/>
    </location>
</feature>
<dbReference type="OrthoDB" id="3344688at2759"/>
<name>A0A9P3UJK9_LYOSH</name>
<dbReference type="InterPro" id="IPR012337">
    <property type="entry name" value="RNaseH-like_sf"/>
</dbReference>
<comment type="caution">
    <text evidence="4">The sequence shown here is derived from an EMBL/GenBank/DDBJ whole genome shotgun (WGS) entry which is preliminary data.</text>
</comment>
<keyword evidence="1" id="KW-0694">RNA-binding</keyword>
<dbReference type="GO" id="GO:0003723">
    <property type="term" value="F:RNA binding"/>
    <property type="evidence" value="ECO:0007669"/>
    <property type="project" value="UniProtKB-KW"/>
</dbReference>
<dbReference type="InterPro" id="IPR057670">
    <property type="entry name" value="SH3_retrovirus"/>
</dbReference>
<feature type="region of interest" description="Disordered" evidence="2">
    <location>
        <begin position="205"/>
        <end position="231"/>
    </location>
</feature>
<organism evidence="4 5">
    <name type="scientific">Lyophyllum shimeji</name>
    <name type="common">Hon-shimeji</name>
    <name type="synonym">Tricholoma shimeji</name>
    <dbReference type="NCBI Taxonomy" id="47721"/>
    <lineage>
        <taxon>Eukaryota</taxon>
        <taxon>Fungi</taxon>
        <taxon>Dikarya</taxon>
        <taxon>Basidiomycota</taxon>
        <taxon>Agaricomycotina</taxon>
        <taxon>Agaricomycetes</taxon>
        <taxon>Agaricomycetidae</taxon>
        <taxon>Agaricales</taxon>
        <taxon>Tricholomatineae</taxon>
        <taxon>Lyophyllaceae</taxon>
        <taxon>Lyophyllum</taxon>
    </lineage>
</organism>
<evidence type="ECO:0000256" key="2">
    <source>
        <dbReference type="SAM" id="MobiDB-lite"/>
    </source>
</evidence>
<dbReference type="Gene3D" id="3.30.420.10">
    <property type="entry name" value="Ribonuclease H-like superfamily/Ribonuclease H"/>
    <property type="match status" value="1"/>
</dbReference>
<dbReference type="AlphaFoldDB" id="A0A9P3UJK9"/>
<dbReference type="EMBL" id="BRPK01000001">
    <property type="protein sequence ID" value="GLB33460.1"/>
    <property type="molecule type" value="Genomic_DNA"/>
</dbReference>